<dbReference type="RefSeq" id="WP_345641377.1">
    <property type="nucleotide sequence ID" value="NZ_BAABEP010000003.1"/>
</dbReference>
<dbReference type="EMBL" id="BAABEP010000003">
    <property type="protein sequence ID" value="GAA3713337.1"/>
    <property type="molecule type" value="Genomic_DNA"/>
</dbReference>
<organism evidence="2 3">
    <name type="scientific">Streptomyces tremellae</name>
    <dbReference type="NCBI Taxonomy" id="1124239"/>
    <lineage>
        <taxon>Bacteria</taxon>
        <taxon>Bacillati</taxon>
        <taxon>Actinomycetota</taxon>
        <taxon>Actinomycetes</taxon>
        <taxon>Kitasatosporales</taxon>
        <taxon>Streptomycetaceae</taxon>
        <taxon>Streptomyces</taxon>
    </lineage>
</organism>
<sequence>MTASGTHSPYDDLDLTLAEAGGGRPVLLLHGGGGPATVAGLAHHLARTGHVLAPVHPGWNGTPRPARISGVTDLADAYLRLLADRRLRDVLVVGSSLGGWIAAEMALRDTAGALTGLVLIDGVGVHVEGEPVLGVDGLDPREFAARAWHDPSRALFDPTTTSAEQRAAQQANMATLRAVAPVMHDPRLLPRLREVRVPALVVWGESDRVATPAYGRAYAAGFADAEFAAVPEAGHLPQVEQPDAVHALIDAYARRTATAARAGRAGTA</sequence>
<dbReference type="PANTHER" id="PTHR43689:SF8">
    <property type="entry name" value="ALPHA_BETA-HYDROLASES SUPERFAMILY PROTEIN"/>
    <property type="match status" value="1"/>
</dbReference>
<dbReference type="Gene3D" id="3.40.50.1820">
    <property type="entry name" value="alpha/beta hydrolase"/>
    <property type="match status" value="1"/>
</dbReference>
<keyword evidence="2" id="KW-0378">Hydrolase</keyword>
<dbReference type="PANTHER" id="PTHR43689">
    <property type="entry name" value="HYDROLASE"/>
    <property type="match status" value="1"/>
</dbReference>
<dbReference type="SUPFAM" id="SSF53474">
    <property type="entry name" value="alpha/beta-Hydrolases"/>
    <property type="match status" value="1"/>
</dbReference>
<feature type="domain" description="AB hydrolase-1" evidence="1">
    <location>
        <begin position="26"/>
        <end position="247"/>
    </location>
</feature>
<protein>
    <submittedName>
        <fullName evidence="2">Alpha/beta hydrolase</fullName>
    </submittedName>
</protein>
<dbReference type="GO" id="GO:0016787">
    <property type="term" value="F:hydrolase activity"/>
    <property type="evidence" value="ECO:0007669"/>
    <property type="project" value="UniProtKB-KW"/>
</dbReference>
<dbReference type="InterPro" id="IPR029058">
    <property type="entry name" value="AB_hydrolase_fold"/>
</dbReference>
<dbReference type="InterPro" id="IPR000073">
    <property type="entry name" value="AB_hydrolase_1"/>
</dbReference>
<evidence type="ECO:0000313" key="2">
    <source>
        <dbReference type="EMBL" id="GAA3713337.1"/>
    </source>
</evidence>
<accession>A0ABP7E2L1</accession>
<gene>
    <name evidence="2" type="ORF">GCM10023082_08870</name>
</gene>
<name>A0ABP7E2L1_9ACTN</name>
<proteinExistence type="predicted"/>
<comment type="caution">
    <text evidence="2">The sequence shown here is derived from an EMBL/GenBank/DDBJ whole genome shotgun (WGS) entry which is preliminary data.</text>
</comment>
<dbReference type="Pfam" id="PF12697">
    <property type="entry name" value="Abhydrolase_6"/>
    <property type="match status" value="1"/>
</dbReference>
<evidence type="ECO:0000259" key="1">
    <source>
        <dbReference type="Pfam" id="PF12697"/>
    </source>
</evidence>
<evidence type="ECO:0000313" key="3">
    <source>
        <dbReference type="Proteomes" id="UP001499884"/>
    </source>
</evidence>
<dbReference type="Proteomes" id="UP001499884">
    <property type="component" value="Unassembled WGS sequence"/>
</dbReference>
<reference evidence="3" key="1">
    <citation type="journal article" date="2019" name="Int. J. Syst. Evol. Microbiol.">
        <title>The Global Catalogue of Microorganisms (GCM) 10K type strain sequencing project: providing services to taxonomists for standard genome sequencing and annotation.</title>
        <authorList>
            <consortium name="The Broad Institute Genomics Platform"/>
            <consortium name="The Broad Institute Genome Sequencing Center for Infectious Disease"/>
            <person name="Wu L."/>
            <person name="Ma J."/>
        </authorList>
    </citation>
    <scope>NUCLEOTIDE SEQUENCE [LARGE SCALE GENOMIC DNA]</scope>
    <source>
        <strain evidence="3">JCM 30846</strain>
    </source>
</reference>
<keyword evidence="3" id="KW-1185">Reference proteome</keyword>